<dbReference type="PATRIC" id="fig|1367477.3.peg.5075"/>
<reference evidence="1 2" key="1">
    <citation type="submission" date="2013-07" db="EMBL/GenBank/DDBJ databases">
        <title>Complete genome sequence of Bacillus infantis NRRL B-14911 that has potential to induce cardiac disease by antigenic mimicry.</title>
        <authorList>
            <person name="Massilamany C."/>
            <person name="Smith T.P.L."/>
            <person name="Loy J.D."/>
            <person name="Barletta R."/>
            <person name="Reddy J."/>
        </authorList>
    </citation>
    <scope>NUCLEOTIDE SEQUENCE [LARGE SCALE GENOMIC DNA]</scope>
    <source>
        <strain evidence="1 2">NRRL B-14911</strain>
    </source>
</reference>
<keyword evidence="2" id="KW-1185">Reference proteome</keyword>
<organism evidence="1 2">
    <name type="scientific">Bacillus infantis NRRL B-14911</name>
    <dbReference type="NCBI Taxonomy" id="1367477"/>
    <lineage>
        <taxon>Bacteria</taxon>
        <taxon>Bacillati</taxon>
        <taxon>Bacillota</taxon>
        <taxon>Bacilli</taxon>
        <taxon>Bacillales</taxon>
        <taxon>Bacillaceae</taxon>
        <taxon>Bacillus</taxon>
    </lineage>
</organism>
<proteinExistence type="predicted"/>
<dbReference type="HOGENOM" id="CLU_3265715_0_0_9"/>
<dbReference type="KEGG" id="bif:N288_25440"/>
<gene>
    <name evidence="1" type="ORF">N288_25440</name>
</gene>
<dbReference type="AlphaFoldDB" id="U5LHG2"/>
<evidence type="ECO:0000313" key="2">
    <source>
        <dbReference type="Proteomes" id="UP000017805"/>
    </source>
</evidence>
<accession>U5LHG2</accession>
<dbReference type="EMBL" id="CP006643">
    <property type="protein sequence ID" value="AGX06920.1"/>
    <property type="molecule type" value="Genomic_DNA"/>
</dbReference>
<dbReference type="Proteomes" id="UP000017805">
    <property type="component" value="Chromosome"/>
</dbReference>
<name>U5LHG2_9BACI</name>
<sequence length="41" mass="4778">MLFTKAIVLLLKENVNLKKMPYLAVFFDIEDFSLVFLLNAD</sequence>
<evidence type="ECO:0000313" key="1">
    <source>
        <dbReference type="EMBL" id="AGX06920.1"/>
    </source>
</evidence>
<protein>
    <submittedName>
        <fullName evidence="1">Uncharacterized protein</fullName>
    </submittedName>
</protein>